<dbReference type="Gene3D" id="3.40.50.2300">
    <property type="match status" value="1"/>
</dbReference>
<sequence length="49" mass="5442">MRSLISVVNHFEILVITFDHSMNGAKVETHIAFNNVEGGKIAAEVLFEI</sequence>
<dbReference type="RefSeq" id="WP_153300825.1">
    <property type="nucleotide sequence ID" value="NZ_KL407337.1"/>
</dbReference>
<dbReference type="InterPro" id="IPR028082">
    <property type="entry name" value="Peripla_BP_I"/>
</dbReference>
<gene>
    <name evidence="1" type="ORF">BARRO_70033</name>
</gene>
<dbReference type="OrthoDB" id="9814427at2"/>
<evidence type="ECO:0000313" key="1">
    <source>
        <dbReference type="EMBL" id="CBI78136.1"/>
    </source>
</evidence>
<organism evidence="1">
    <name type="scientific">Bartonella rochalimae ATCC BAA-1498</name>
    <dbReference type="NCBI Taxonomy" id="685782"/>
    <lineage>
        <taxon>Bacteria</taxon>
        <taxon>Pseudomonadati</taxon>
        <taxon>Pseudomonadota</taxon>
        <taxon>Alphaproteobacteria</taxon>
        <taxon>Hyphomicrobiales</taxon>
        <taxon>Bartonellaceae</taxon>
        <taxon>Bartonella</taxon>
    </lineage>
</organism>
<accession>E6YMP8</accession>
<dbReference type="EMBL" id="FN645461">
    <property type="protein sequence ID" value="CBI78136.1"/>
    <property type="molecule type" value="Genomic_DNA"/>
</dbReference>
<proteinExistence type="predicted"/>
<reference evidence="1" key="1">
    <citation type="journal article" date="2011" name="PLoS Genet.">
        <title>Parallel evolution of a type IV secretion system in radiating lineages of the host-restricted bacterial pathogen Bartonella.</title>
        <authorList>
            <person name="Engel P."/>
            <person name="Salzburger W."/>
            <person name="Liesch M."/>
            <person name="Chang C.C."/>
            <person name="Maruyama S."/>
            <person name="Lanz C."/>
            <person name="Calteau A."/>
            <person name="Lajus A."/>
            <person name="Medigue C."/>
            <person name="Schuster S.C."/>
            <person name="Dehio C."/>
        </authorList>
    </citation>
    <scope>NUCLEOTIDE SEQUENCE</scope>
    <source>
        <strain evidence="1">ATCC BAA-1498</strain>
    </source>
</reference>
<dbReference type="AlphaFoldDB" id="E6YMP8"/>
<dbReference type="SUPFAM" id="SSF53822">
    <property type="entry name" value="Periplasmic binding protein-like I"/>
    <property type="match status" value="1"/>
</dbReference>
<name>E6YMP8_9HYPH</name>
<protein>
    <submittedName>
        <fullName evidence="1">D-ribose-binding periplasmic protein</fullName>
    </submittedName>
</protein>